<evidence type="ECO:0000313" key="2">
    <source>
        <dbReference type="EMBL" id="KAH9380505.1"/>
    </source>
</evidence>
<sequence length="140" mass="15996">MDVGPNPVNRICRGCGIQNPGEDHNHGRGHLTEDKVCKARYKTPYVVRKRKWKRKSLAYDESSRTSPRPQDPPAAPEPSPPHRKRQSRLSLFKGRGKPKEQWLLLDTGFQDVITRRRNQGSQAEPPTVPQQPEPTLQTIM</sequence>
<accession>A0A9J6H0C6</accession>
<evidence type="ECO:0000313" key="3">
    <source>
        <dbReference type="Proteomes" id="UP000821853"/>
    </source>
</evidence>
<reference evidence="2 3" key="1">
    <citation type="journal article" date="2020" name="Cell">
        <title>Large-Scale Comparative Analyses of Tick Genomes Elucidate Their Genetic Diversity and Vector Capacities.</title>
        <authorList>
            <consortium name="Tick Genome and Microbiome Consortium (TIGMIC)"/>
            <person name="Jia N."/>
            <person name="Wang J."/>
            <person name="Shi W."/>
            <person name="Du L."/>
            <person name="Sun Y."/>
            <person name="Zhan W."/>
            <person name="Jiang J.F."/>
            <person name="Wang Q."/>
            <person name="Zhang B."/>
            <person name="Ji P."/>
            <person name="Bell-Sakyi L."/>
            <person name="Cui X.M."/>
            <person name="Yuan T.T."/>
            <person name="Jiang B.G."/>
            <person name="Yang W.F."/>
            <person name="Lam T.T."/>
            <person name="Chang Q.C."/>
            <person name="Ding S.J."/>
            <person name="Wang X.J."/>
            <person name="Zhu J.G."/>
            <person name="Ruan X.D."/>
            <person name="Zhao L."/>
            <person name="Wei J.T."/>
            <person name="Ye R.Z."/>
            <person name="Que T.C."/>
            <person name="Du C.H."/>
            <person name="Zhou Y.H."/>
            <person name="Cheng J.X."/>
            <person name="Dai P.F."/>
            <person name="Guo W.B."/>
            <person name="Han X.H."/>
            <person name="Huang E.J."/>
            <person name="Li L.F."/>
            <person name="Wei W."/>
            <person name="Gao Y.C."/>
            <person name="Liu J.Z."/>
            <person name="Shao H.Z."/>
            <person name="Wang X."/>
            <person name="Wang C.C."/>
            <person name="Yang T.C."/>
            <person name="Huo Q.B."/>
            <person name="Li W."/>
            <person name="Chen H.Y."/>
            <person name="Chen S.E."/>
            <person name="Zhou L.G."/>
            <person name="Ni X.B."/>
            <person name="Tian J.H."/>
            <person name="Sheng Y."/>
            <person name="Liu T."/>
            <person name="Pan Y.S."/>
            <person name="Xia L.Y."/>
            <person name="Li J."/>
            <person name="Zhao F."/>
            <person name="Cao W.C."/>
        </authorList>
    </citation>
    <scope>NUCLEOTIDE SEQUENCE [LARGE SCALE GENOMIC DNA]</scope>
    <source>
        <strain evidence="2">HaeL-2018</strain>
    </source>
</reference>
<name>A0A9J6H0C6_HAELO</name>
<dbReference type="Proteomes" id="UP000821853">
    <property type="component" value="Chromosome 8"/>
</dbReference>
<dbReference type="AlphaFoldDB" id="A0A9J6H0C6"/>
<feature type="region of interest" description="Disordered" evidence="1">
    <location>
        <begin position="52"/>
        <end position="97"/>
    </location>
</feature>
<feature type="region of interest" description="Disordered" evidence="1">
    <location>
        <begin position="113"/>
        <end position="140"/>
    </location>
</feature>
<protein>
    <submittedName>
        <fullName evidence="2">Uncharacterized protein</fullName>
    </submittedName>
</protein>
<dbReference type="VEuPathDB" id="VectorBase:HLOH_047350"/>
<feature type="compositionally biased region" description="Pro residues" evidence="1">
    <location>
        <begin position="69"/>
        <end position="79"/>
    </location>
</feature>
<proteinExistence type="predicted"/>
<keyword evidence="3" id="KW-1185">Reference proteome</keyword>
<dbReference type="OrthoDB" id="10662274at2759"/>
<gene>
    <name evidence="2" type="ORF">HPB48_013944</name>
</gene>
<comment type="caution">
    <text evidence="2">The sequence shown here is derived from an EMBL/GenBank/DDBJ whole genome shotgun (WGS) entry which is preliminary data.</text>
</comment>
<organism evidence="2 3">
    <name type="scientific">Haemaphysalis longicornis</name>
    <name type="common">Bush tick</name>
    <dbReference type="NCBI Taxonomy" id="44386"/>
    <lineage>
        <taxon>Eukaryota</taxon>
        <taxon>Metazoa</taxon>
        <taxon>Ecdysozoa</taxon>
        <taxon>Arthropoda</taxon>
        <taxon>Chelicerata</taxon>
        <taxon>Arachnida</taxon>
        <taxon>Acari</taxon>
        <taxon>Parasitiformes</taxon>
        <taxon>Ixodida</taxon>
        <taxon>Ixodoidea</taxon>
        <taxon>Ixodidae</taxon>
        <taxon>Haemaphysalinae</taxon>
        <taxon>Haemaphysalis</taxon>
    </lineage>
</organism>
<evidence type="ECO:0000256" key="1">
    <source>
        <dbReference type="SAM" id="MobiDB-lite"/>
    </source>
</evidence>
<dbReference type="EMBL" id="JABSTR010000010">
    <property type="protein sequence ID" value="KAH9380505.1"/>
    <property type="molecule type" value="Genomic_DNA"/>
</dbReference>